<proteinExistence type="predicted"/>
<dbReference type="AlphaFoldDB" id="A0A5J6V6N5"/>
<evidence type="ECO:0000313" key="1">
    <source>
        <dbReference type="EMBL" id="QFG68703.1"/>
    </source>
</evidence>
<evidence type="ECO:0008006" key="3">
    <source>
        <dbReference type="Google" id="ProtNLM"/>
    </source>
</evidence>
<dbReference type="Proteomes" id="UP000326546">
    <property type="component" value="Chromosome"/>
</dbReference>
<dbReference type="KEGG" id="serw:FY030_08230"/>
<accession>A0A5J6V6N5</accession>
<protein>
    <recommendedName>
        <fullName evidence="3">DUF3553 domain-containing protein</fullName>
    </recommendedName>
</protein>
<reference evidence="1 2" key="1">
    <citation type="submission" date="2019-09" db="EMBL/GenBank/DDBJ databases">
        <title>Serinicoccus pratensis sp. nov., isolated from meadow soil.</title>
        <authorList>
            <person name="Zhang W."/>
        </authorList>
    </citation>
    <scope>NUCLEOTIDE SEQUENCE [LARGE SCALE GENOMIC DNA]</scope>
    <source>
        <strain evidence="1 2">W204</strain>
    </source>
</reference>
<name>A0A5J6V6N5_9MICO</name>
<sequence length="74" mass="8298">MTTSRSGPRRRHLPSSPFAPEVVPEIETFHLHDRVSHQSYGLGRVVGTEKAAVTVNFSTCTLRIVSPFHKLEKL</sequence>
<organism evidence="1 2">
    <name type="scientific">Ornithinimicrobium pratense</name>
    <dbReference type="NCBI Taxonomy" id="2593973"/>
    <lineage>
        <taxon>Bacteria</taxon>
        <taxon>Bacillati</taxon>
        <taxon>Actinomycetota</taxon>
        <taxon>Actinomycetes</taxon>
        <taxon>Micrococcales</taxon>
        <taxon>Ornithinimicrobiaceae</taxon>
        <taxon>Ornithinimicrobium</taxon>
    </lineage>
</organism>
<gene>
    <name evidence="1" type="ORF">FY030_08230</name>
</gene>
<dbReference type="EMBL" id="CP044427">
    <property type="protein sequence ID" value="QFG68703.1"/>
    <property type="molecule type" value="Genomic_DNA"/>
</dbReference>
<evidence type="ECO:0000313" key="2">
    <source>
        <dbReference type="Proteomes" id="UP000326546"/>
    </source>
</evidence>
<dbReference type="OrthoDB" id="4868979at2"/>
<keyword evidence="2" id="KW-1185">Reference proteome</keyword>